<keyword evidence="3 4" id="KW-0408">Iron</keyword>
<evidence type="ECO:0000256" key="2">
    <source>
        <dbReference type="ARBA" id="ARBA00022723"/>
    </source>
</evidence>
<evidence type="ECO:0000259" key="6">
    <source>
        <dbReference type="PROSITE" id="PS51007"/>
    </source>
</evidence>
<accession>A0A942E7T2</accession>
<evidence type="ECO:0000256" key="5">
    <source>
        <dbReference type="SAM" id="SignalP"/>
    </source>
</evidence>
<dbReference type="InterPro" id="IPR036909">
    <property type="entry name" value="Cyt_c-like_dom_sf"/>
</dbReference>
<feature type="chain" id="PRO_5037566224" evidence="5">
    <location>
        <begin position="21"/>
        <end position="503"/>
    </location>
</feature>
<dbReference type="GO" id="GO:0020037">
    <property type="term" value="F:heme binding"/>
    <property type="evidence" value="ECO:0007669"/>
    <property type="project" value="InterPro"/>
</dbReference>
<proteinExistence type="predicted"/>
<comment type="caution">
    <text evidence="7">The sequence shown here is derived from an EMBL/GenBank/DDBJ whole genome shotgun (WGS) entry which is preliminary data.</text>
</comment>
<feature type="signal peptide" evidence="5">
    <location>
        <begin position="1"/>
        <end position="20"/>
    </location>
</feature>
<dbReference type="PROSITE" id="PS51007">
    <property type="entry name" value="CYTC"/>
    <property type="match status" value="1"/>
</dbReference>
<dbReference type="GO" id="GO:0009055">
    <property type="term" value="F:electron transfer activity"/>
    <property type="evidence" value="ECO:0007669"/>
    <property type="project" value="InterPro"/>
</dbReference>
<evidence type="ECO:0000256" key="3">
    <source>
        <dbReference type="ARBA" id="ARBA00023004"/>
    </source>
</evidence>
<dbReference type="AlphaFoldDB" id="A0A942E7T2"/>
<name>A0A942E7T2_9HYPH</name>
<dbReference type="SUPFAM" id="SSF46626">
    <property type="entry name" value="Cytochrome c"/>
    <property type="match status" value="1"/>
</dbReference>
<dbReference type="InterPro" id="IPR010538">
    <property type="entry name" value="DHOR"/>
</dbReference>
<dbReference type="PANTHER" id="PTHR30600">
    <property type="entry name" value="CYTOCHROME C PEROXIDASE-RELATED"/>
    <property type="match status" value="1"/>
</dbReference>
<protein>
    <submittedName>
        <fullName evidence="7">C-type cytochrome</fullName>
    </submittedName>
</protein>
<dbReference type="GO" id="GO:0004130">
    <property type="term" value="F:cytochrome-c peroxidase activity"/>
    <property type="evidence" value="ECO:0007669"/>
    <property type="project" value="TreeGrafter"/>
</dbReference>
<dbReference type="InterPro" id="IPR009056">
    <property type="entry name" value="Cyt_c-like_dom"/>
</dbReference>
<keyword evidence="8" id="KW-1185">Reference proteome</keyword>
<dbReference type="Proteomes" id="UP000678281">
    <property type="component" value="Unassembled WGS sequence"/>
</dbReference>
<keyword evidence="5" id="KW-0732">Signal</keyword>
<keyword evidence="2 4" id="KW-0479">Metal-binding</keyword>
<dbReference type="InterPro" id="IPR051395">
    <property type="entry name" value="Cytochrome_c_Peroxidase/MauG"/>
</dbReference>
<organism evidence="7 8">
    <name type="scientific">Devosia litorisediminis</name>
    <dbReference type="NCBI Taxonomy" id="2829817"/>
    <lineage>
        <taxon>Bacteria</taxon>
        <taxon>Pseudomonadati</taxon>
        <taxon>Pseudomonadota</taxon>
        <taxon>Alphaproteobacteria</taxon>
        <taxon>Hyphomicrobiales</taxon>
        <taxon>Devosiaceae</taxon>
        <taxon>Devosia</taxon>
    </lineage>
</organism>
<evidence type="ECO:0000256" key="1">
    <source>
        <dbReference type="ARBA" id="ARBA00022617"/>
    </source>
</evidence>
<reference evidence="7" key="1">
    <citation type="submission" date="2021-04" db="EMBL/GenBank/DDBJ databases">
        <title>Devosia litorisediminis sp. nov., isolated from a sand dune.</title>
        <authorList>
            <person name="Park S."/>
            <person name="Yoon J.-H."/>
        </authorList>
    </citation>
    <scope>NUCLEOTIDE SEQUENCE</scope>
    <source>
        <strain evidence="7">BSSL-BM10</strain>
    </source>
</reference>
<keyword evidence="1 4" id="KW-0349">Heme</keyword>
<dbReference type="GO" id="GO:0046872">
    <property type="term" value="F:metal ion binding"/>
    <property type="evidence" value="ECO:0007669"/>
    <property type="project" value="UniProtKB-KW"/>
</dbReference>
<evidence type="ECO:0000313" key="8">
    <source>
        <dbReference type="Proteomes" id="UP000678281"/>
    </source>
</evidence>
<dbReference type="RefSeq" id="WP_212657035.1">
    <property type="nucleotide sequence ID" value="NZ_JAGXTP010000001.1"/>
</dbReference>
<dbReference type="Pfam" id="PF06537">
    <property type="entry name" value="DHOR"/>
    <property type="match status" value="1"/>
</dbReference>
<feature type="domain" description="Cytochrome c" evidence="6">
    <location>
        <begin position="371"/>
        <end position="503"/>
    </location>
</feature>
<evidence type="ECO:0000313" key="7">
    <source>
        <dbReference type="EMBL" id="MBS3847409.1"/>
    </source>
</evidence>
<gene>
    <name evidence="7" type="ORF">KD146_01745</name>
</gene>
<dbReference type="PANTHER" id="PTHR30600:SF4">
    <property type="entry name" value="CYTOCHROME C DOMAIN-CONTAINING PROTEIN"/>
    <property type="match status" value="1"/>
</dbReference>
<dbReference type="PIRSF" id="PIRSF028099">
    <property type="entry name" value="DUF1111"/>
    <property type="match status" value="1"/>
</dbReference>
<dbReference type="Gene3D" id="1.10.760.10">
    <property type="entry name" value="Cytochrome c-like domain"/>
    <property type="match status" value="1"/>
</dbReference>
<evidence type="ECO:0000256" key="4">
    <source>
        <dbReference type="PROSITE-ProRule" id="PRU00433"/>
    </source>
</evidence>
<dbReference type="EMBL" id="JAGXTP010000001">
    <property type="protein sequence ID" value="MBS3847409.1"/>
    <property type="molecule type" value="Genomic_DNA"/>
</dbReference>
<sequence>MKTPLSIALIVLLASGVALAEDAGVRSDLTPEDLARVQRVTAPTTDFSKAENFEAKPAGKGTTTFAANADSFSHFLDNLSFEQEGQFKLGNALFRKIWVSSPSSTQASDGLGPLFNARGCQSCHIKDGRGHPPFEGQAENVSMFLRLSVPPGEHDTREGIDGVYAGEVGDPTYGGQLQDFAVPGLMGEGRMVIDYSDLPVTLGDGSVVTLRAPTYSVADLNYGPMAENVMLSPRLANPMIGLGLVEAIPAQDILAHADPQDADGDGISGRANWTIEPASQSVMLGRFGWKAGKATIASQSAAAFAGDIGISSPLVNTPFGDCTENQPECLAMPTGEQARLGPSEAPDPVMALVTFYSQTLGVPERRDVDAPNVLAGKQAFYAAGCASCHMPKFVTSRDAENPAHRFQLIWPYSDFLLHDMGEGLADHRPEGMADGFEWRTPPLWGIGLTETVSGHSFFLHDGRARNLTEAILWHGGEAQAARDAFAALSPATRDDLLSFLGSL</sequence>